<organism evidence="2 3">
    <name type="scientific">Rhizobium meliloti</name>
    <name type="common">Ensifer meliloti</name>
    <name type="synonym">Sinorhizobium meliloti</name>
    <dbReference type="NCBI Taxonomy" id="382"/>
    <lineage>
        <taxon>Bacteria</taxon>
        <taxon>Pseudomonadati</taxon>
        <taxon>Pseudomonadota</taxon>
        <taxon>Alphaproteobacteria</taxon>
        <taxon>Hyphomicrobiales</taxon>
        <taxon>Rhizobiaceae</taxon>
        <taxon>Sinorhizobium/Ensifer group</taxon>
        <taxon>Sinorhizobium</taxon>
    </lineage>
</organism>
<evidence type="ECO:0000256" key="1">
    <source>
        <dbReference type="SAM" id="MobiDB-lite"/>
    </source>
</evidence>
<sequence length="145" mass="16303">MTQILNVTRNDDGQFEITDQKGKAVEGPFETNAAAWKALDRLDNNDHAPARSKGNKKVLWGKPERTKSKKARRKEKKLQEKQEHRMKVNAAKAPTWVRSVAAAKFDPAGERAYRDSKLGTFGAASEVRRIDPAEYLAEKARRGEA</sequence>
<evidence type="ECO:0000313" key="3">
    <source>
        <dbReference type="Proteomes" id="UP000231987"/>
    </source>
</evidence>
<dbReference type="AlphaFoldDB" id="A0A2J0Z8G9"/>
<evidence type="ECO:0000313" key="2">
    <source>
        <dbReference type="EMBL" id="PJR16812.1"/>
    </source>
</evidence>
<feature type="compositionally biased region" description="Basic residues" evidence="1">
    <location>
        <begin position="67"/>
        <end position="76"/>
    </location>
</feature>
<protein>
    <submittedName>
        <fullName evidence="2">Uncharacterized protein</fullName>
    </submittedName>
</protein>
<dbReference type="EMBL" id="NJGD01000001">
    <property type="protein sequence ID" value="PJR16812.1"/>
    <property type="molecule type" value="Genomic_DNA"/>
</dbReference>
<gene>
    <name evidence="2" type="ORF">CEJ86_00995</name>
</gene>
<dbReference type="RefSeq" id="WP_100669427.1">
    <property type="nucleotide sequence ID" value="NZ_NJGD01000001.1"/>
</dbReference>
<accession>A0A2J0Z8G9</accession>
<proteinExistence type="predicted"/>
<feature type="region of interest" description="Disordered" evidence="1">
    <location>
        <begin position="41"/>
        <end position="87"/>
    </location>
</feature>
<comment type="caution">
    <text evidence="2">The sequence shown here is derived from an EMBL/GenBank/DDBJ whole genome shotgun (WGS) entry which is preliminary data.</text>
</comment>
<dbReference type="Proteomes" id="UP000231987">
    <property type="component" value="Unassembled WGS sequence"/>
</dbReference>
<name>A0A2J0Z8G9_RHIML</name>
<feature type="compositionally biased region" description="Basic and acidic residues" evidence="1">
    <location>
        <begin position="77"/>
        <end position="86"/>
    </location>
</feature>
<reference evidence="2 3" key="1">
    <citation type="submission" date="2017-06" db="EMBL/GenBank/DDBJ databases">
        <title>Ensifer strains isolated from leguminous trees and herbs display diverse denitrification phenotypes with some acting as strong N2O sinks.</title>
        <authorList>
            <person name="Woliy K."/>
            <person name="Mania D."/>
            <person name="Bakken L.R."/>
            <person name="Frostegard A."/>
        </authorList>
    </citation>
    <scope>NUCLEOTIDE SEQUENCE [LARGE SCALE GENOMIC DNA]</scope>
    <source>
        <strain evidence="2 3">AC50a</strain>
    </source>
</reference>